<protein>
    <submittedName>
        <fullName evidence="3">ABC transporter permease</fullName>
    </submittedName>
</protein>
<feature type="region of interest" description="Disordered" evidence="1">
    <location>
        <begin position="1"/>
        <end position="25"/>
    </location>
</feature>
<dbReference type="InParanoid" id="A0A2T0GSW3"/>
<dbReference type="PANTHER" id="PTHR37305">
    <property type="entry name" value="INTEGRAL MEMBRANE PROTEIN-RELATED"/>
    <property type="match status" value="1"/>
</dbReference>
<evidence type="ECO:0000313" key="4">
    <source>
        <dbReference type="Proteomes" id="UP000239352"/>
    </source>
</evidence>
<dbReference type="RefSeq" id="WP_106114850.1">
    <property type="nucleotide sequence ID" value="NZ_PVSR01000038.1"/>
</dbReference>
<feature type="transmembrane region" description="Helical" evidence="2">
    <location>
        <begin position="189"/>
        <end position="212"/>
    </location>
</feature>
<evidence type="ECO:0000313" key="3">
    <source>
        <dbReference type="EMBL" id="PRW62205.1"/>
    </source>
</evidence>
<feature type="transmembrane region" description="Helical" evidence="2">
    <location>
        <begin position="219"/>
        <end position="236"/>
    </location>
</feature>
<feature type="transmembrane region" description="Helical" evidence="2">
    <location>
        <begin position="88"/>
        <end position="112"/>
    </location>
</feature>
<keyword evidence="2" id="KW-0812">Transmembrane</keyword>
<feature type="transmembrane region" description="Helical" evidence="2">
    <location>
        <begin position="144"/>
        <end position="169"/>
    </location>
</feature>
<keyword evidence="4" id="KW-1185">Reference proteome</keyword>
<dbReference type="PANTHER" id="PTHR37305:SF1">
    <property type="entry name" value="MEMBRANE PROTEIN"/>
    <property type="match status" value="1"/>
</dbReference>
<keyword evidence="2" id="KW-0472">Membrane</keyword>
<accession>A0A2T0GSW3</accession>
<name>A0A2T0GSW3_ACTMO</name>
<dbReference type="STRING" id="1050202.GCA_000384035_01977"/>
<keyword evidence="2" id="KW-1133">Transmembrane helix</keyword>
<sequence length="299" mass="31523">MPREQLFTTTDSPADPPGSDGSAAGYRAKRTLPLRVELRRQLSRTRTRVVFGCLVALPALLVLALVLGEDTESRGRATDPGELAEFNGTNFAVFTLLLCTHLLLALMVALFFGDTIASESSWASLRCLVTIPVPRHRLLRQKALVAGLLSMAGMGVLTAVALGLGTVWYGSGGLVTPENTVLSGGASALVLLAACGYLTVHLSWVASLALLFGVGTRNPLAAVGASVGISVLSRILDSVPQLGELRVLLPTHHATAWLDLLDPEIDWTGMAHGALSATAYASVFTTAALVRFHRSDITS</sequence>
<organism evidence="3 4">
    <name type="scientific">Actinopolyspora mortivallis</name>
    <dbReference type="NCBI Taxonomy" id="33906"/>
    <lineage>
        <taxon>Bacteria</taxon>
        <taxon>Bacillati</taxon>
        <taxon>Actinomycetota</taxon>
        <taxon>Actinomycetes</taxon>
        <taxon>Actinopolysporales</taxon>
        <taxon>Actinopolysporaceae</taxon>
        <taxon>Actinopolyspora</taxon>
    </lineage>
</organism>
<feature type="compositionally biased region" description="Polar residues" evidence="1">
    <location>
        <begin position="1"/>
        <end position="12"/>
    </location>
</feature>
<evidence type="ECO:0000256" key="1">
    <source>
        <dbReference type="SAM" id="MobiDB-lite"/>
    </source>
</evidence>
<comment type="caution">
    <text evidence="3">The sequence shown here is derived from an EMBL/GenBank/DDBJ whole genome shotgun (WGS) entry which is preliminary data.</text>
</comment>
<feature type="transmembrane region" description="Helical" evidence="2">
    <location>
        <begin position="49"/>
        <end position="68"/>
    </location>
</feature>
<gene>
    <name evidence="3" type="ORF">CEP50_16505</name>
</gene>
<dbReference type="AlphaFoldDB" id="A0A2T0GSW3"/>
<dbReference type="Proteomes" id="UP000239352">
    <property type="component" value="Unassembled WGS sequence"/>
</dbReference>
<proteinExistence type="predicted"/>
<evidence type="ECO:0000256" key="2">
    <source>
        <dbReference type="SAM" id="Phobius"/>
    </source>
</evidence>
<dbReference type="Pfam" id="PF12730">
    <property type="entry name" value="ABC2_membrane_4"/>
    <property type="match status" value="1"/>
</dbReference>
<reference evidence="3 4" key="1">
    <citation type="submission" date="2018-03" db="EMBL/GenBank/DDBJ databases">
        <title>Actinopolyspora mortivallis from Sahara, screening for active biomolecules.</title>
        <authorList>
            <person name="Selama O."/>
            <person name="Wellington E.M.H."/>
            <person name="Hacene H."/>
        </authorList>
    </citation>
    <scope>NUCLEOTIDE SEQUENCE [LARGE SCALE GENOMIC DNA]</scope>
    <source>
        <strain evidence="3 4">M5A</strain>
    </source>
</reference>
<feature type="transmembrane region" description="Helical" evidence="2">
    <location>
        <begin position="270"/>
        <end position="290"/>
    </location>
</feature>
<dbReference type="EMBL" id="PVSR01000038">
    <property type="protein sequence ID" value="PRW62205.1"/>
    <property type="molecule type" value="Genomic_DNA"/>
</dbReference>